<keyword evidence="3" id="KW-1185">Reference proteome</keyword>
<feature type="transmembrane region" description="Helical" evidence="1">
    <location>
        <begin position="7"/>
        <end position="30"/>
    </location>
</feature>
<reference evidence="2 3" key="1">
    <citation type="submission" date="2019-11" db="EMBL/GenBank/DDBJ databases">
        <title>Characterisation of Fundicoccus ignavus gen. nov. sp. nov., a novel genus of the family Aerococcaceae isolated from bulk tank milk.</title>
        <authorList>
            <person name="Siebert A."/>
            <person name="Huptas C."/>
            <person name="Wenning M."/>
            <person name="Scherer S."/>
            <person name="Doll E.V."/>
        </authorList>
    </citation>
    <scope>NUCLEOTIDE SEQUENCE [LARGE SCALE GENOMIC DNA]</scope>
    <source>
        <strain evidence="2 3">WS4759</strain>
    </source>
</reference>
<evidence type="ECO:0000256" key="1">
    <source>
        <dbReference type="SAM" id="Phobius"/>
    </source>
</evidence>
<keyword evidence="1" id="KW-0472">Membrane</keyword>
<name>A0A6I2GHY0_9LACT</name>
<keyword evidence="1" id="KW-1133">Transmembrane helix</keyword>
<organism evidence="2 3">
    <name type="scientific">Fundicoccus ignavus</name>
    <dbReference type="NCBI Taxonomy" id="2664442"/>
    <lineage>
        <taxon>Bacteria</taxon>
        <taxon>Bacillati</taxon>
        <taxon>Bacillota</taxon>
        <taxon>Bacilli</taxon>
        <taxon>Lactobacillales</taxon>
        <taxon>Aerococcaceae</taxon>
        <taxon>Fundicoccus</taxon>
    </lineage>
</organism>
<dbReference type="EMBL" id="WJQS01000011">
    <property type="protein sequence ID" value="MRI86314.1"/>
    <property type="molecule type" value="Genomic_DNA"/>
</dbReference>
<sequence>MNKRLKGCLLGCAGFIALMVLGLYGFISWFKYTSPVLEAGREYTQQVKRYQGEVVTSKAELNERLEILDEHFESPTFDKMQGGKKTEVLLEDIQKMFGEPDQVITNEPIDGVETVYQYHIEDMVLNFHESVLAIEEFVTEEFTQALYDEQQLNDLFLEAVNQYTALYGVTTTNDRPMVSVEIVEEHYTDLTPTRVVKQAGWFGTHSPVYYYDDGLAEFSPEEYVAIKFSRTSGGQTYLSSVERRKRAGFDFSSNNSAYSNKVNSLQVFSERLKLGEEAEENADETEKPSILLGELTEDLGDYAKISHEIFSNSISVYWYFPDGDMIRQVIAKGKVTGPIIDLSEVEITRIDTNRVFERNLLTEDFISIH</sequence>
<dbReference type="Proteomes" id="UP000430975">
    <property type="component" value="Unassembled WGS sequence"/>
</dbReference>
<protein>
    <submittedName>
        <fullName evidence="2">Uncharacterized protein</fullName>
    </submittedName>
</protein>
<accession>A0A6I2GHY0</accession>
<comment type="caution">
    <text evidence="2">The sequence shown here is derived from an EMBL/GenBank/DDBJ whole genome shotgun (WGS) entry which is preliminary data.</text>
</comment>
<dbReference type="AlphaFoldDB" id="A0A6I2GHY0"/>
<keyword evidence="1" id="KW-0812">Transmembrane</keyword>
<evidence type="ECO:0000313" key="2">
    <source>
        <dbReference type="EMBL" id="MRI86314.1"/>
    </source>
</evidence>
<gene>
    <name evidence="2" type="ORF">GIY09_10705</name>
</gene>
<dbReference type="RefSeq" id="WP_153864000.1">
    <property type="nucleotide sequence ID" value="NZ_WJQS01000011.1"/>
</dbReference>
<evidence type="ECO:0000313" key="3">
    <source>
        <dbReference type="Proteomes" id="UP000430975"/>
    </source>
</evidence>
<proteinExistence type="predicted"/>